<dbReference type="Gene3D" id="3.30.160.60">
    <property type="entry name" value="Classic Zinc Finger"/>
    <property type="match status" value="3"/>
</dbReference>
<keyword evidence="2" id="KW-0677">Repeat</keyword>
<dbReference type="InterPro" id="IPR051061">
    <property type="entry name" value="Zinc_finger_trans_reg"/>
</dbReference>
<dbReference type="Proteomes" id="UP000694722">
    <property type="component" value="Unplaced"/>
</dbReference>
<evidence type="ECO:0000256" key="2">
    <source>
        <dbReference type="ARBA" id="ARBA00022737"/>
    </source>
</evidence>
<evidence type="ECO:0000313" key="8">
    <source>
        <dbReference type="Ensembl" id="ENSSSCP00035039161.1"/>
    </source>
</evidence>
<reference evidence="8" key="1">
    <citation type="submission" date="2025-05" db="UniProtKB">
        <authorList>
            <consortium name="Ensembl"/>
        </authorList>
    </citation>
    <scope>IDENTIFICATION</scope>
</reference>
<dbReference type="Pfam" id="PF00096">
    <property type="entry name" value="zf-C2H2"/>
    <property type="match status" value="2"/>
</dbReference>
<dbReference type="Proteomes" id="UP000694720">
    <property type="component" value="Unplaced"/>
</dbReference>
<dbReference type="Ensembl" id="ENSSSCT00035093276.1">
    <property type="protein sequence ID" value="ENSSSCP00035039161.1"/>
    <property type="gene ID" value="ENSSSCG00035069071.1"/>
</dbReference>
<dbReference type="AlphaFoldDB" id="A0A8D1B0S9"/>
<dbReference type="GO" id="GO:0008270">
    <property type="term" value="F:zinc ion binding"/>
    <property type="evidence" value="ECO:0007669"/>
    <property type="project" value="UniProtKB-KW"/>
</dbReference>
<dbReference type="SMART" id="SM00355">
    <property type="entry name" value="ZnF_C2H2"/>
    <property type="match status" value="3"/>
</dbReference>
<dbReference type="FunFam" id="3.30.160.60:FF:001610">
    <property type="entry name" value="transcription factor IIIA"/>
    <property type="match status" value="1"/>
</dbReference>
<dbReference type="SUPFAM" id="SSF57667">
    <property type="entry name" value="beta-beta-alpha zinc fingers"/>
    <property type="match status" value="2"/>
</dbReference>
<evidence type="ECO:0000256" key="3">
    <source>
        <dbReference type="ARBA" id="ARBA00022771"/>
    </source>
</evidence>
<dbReference type="Ensembl" id="ENSSSCT00040017423.1">
    <property type="protein sequence ID" value="ENSSSCP00040007111.1"/>
    <property type="gene ID" value="ENSSSCG00040013134.1"/>
</dbReference>
<sequence>RAQRSRGVVDTGSRHVAQHVAGFLAPGALEPPASVAEAVSSLTIADAFIAAGESPTPPPAALPRRFICSFPDCSANYNKAWKLDAHLCKHTGERPFVCDHEGCGKAFVRDYHLSRHALTHTGEKPFVCAASGCDQKFNTKSNLKKHFERKHENQQKQYVVCPRRMRETLRFPQQPEAAREGPRRCVRWPRCSRRPTAAVQVFVQSSTRVQARPEKLKLCRQQHHAAGFALGQRGTECCYLSFSCLPVPFFSLLACRGLGLQFEVFRLMGL</sequence>
<dbReference type="PANTHER" id="PTHR46179:SF1">
    <property type="entry name" value="TRANSCRIPTION FACTOR IIIA"/>
    <property type="match status" value="1"/>
</dbReference>
<evidence type="ECO:0000256" key="6">
    <source>
        <dbReference type="PROSITE-ProRule" id="PRU00042"/>
    </source>
</evidence>
<dbReference type="PROSITE" id="PS00028">
    <property type="entry name" value="ZINC_FINGER_C2H2_1"/>
    <property type="match status" value="3"/>
</dbReference>
<dbReference type="Proteomes" id="UP000694725">
    <property type="component" value="Unplaced"/>
</dbReference>
<evidence type="ECO:0000313" key="9">
    <source>
        <dbReference type="Proteomes" id="UP000694720"/>
    </source>
</evidence>
<dbReference type="InterPro" id="IPR013087">
    <property type="entry name" value="Znf_C2H2_type"/>
</dbReference>
<dbReference type="InterPro" id="IPR036236">
    <property type="entry name" value="Znf_C2H2_sf"/>
</dbReference>
<dbReference type="Ensembl" id="ENSSSCT00065086810.1">
    <property type="protein sequence ID" value="ENSSSCP00065037949.1"/>
    <property type="gene ID" value="ENSSSCG00065063291.1"/>
</dbReference>
<dbReference type="Proteomes" id="UP000694728">
    <property type="component" value="Unplaced"/>
</dbReference>
<evidence type="ECO:0000256" key="4">
    <source>
        <dbReference type="ARBA" id="ARBA00022833"/>
    </source>
</evidence>
<feature type="domain" description="C2H2-type" evidence="7">
    <location>
        <begin position="66"/>
        <end position="95"/>
    </location>
</feature>
<protein>
    <recommendedName>
        <fullName evidence="5">Transcription factor IIIA</fullName>
    </recommendedName>
</protein>
<keyword evidence="4" id="KW-0862">Zinc</keyword>
<keyword evidence="1" id="KW-0479">Metal-binding</keyword>
<keyword evidence="3 6" id="KW-0863">Zinc-finger</keyword>
<proteinExistence type="predicted"/>
<dbReference type="FunFam" id="3.30.160.60:FF:001572">
    <property type="entry name" value="General transcription factor IIIA"/>
    <property type="match status" value="1"/>
</dbReference>
<evidence type="ECO:0000256" key="5">
    <source>
        <dbReference type="ARBA" id="ARBA00040434"/>
    </source>
</evidence>
<dbReference type="PROSITE" id="PS50157">
    <property type="entry name" value="ZINC_FINGER_C2H2_2"/>
    <property type="match status" value="3"/>
</dbReference>
<evidence type="ECO:0000256" key="1">
    <source>
        <dbReference type="ARBA" id="ARBA00022723"/>
    </source>
</evidence>
<organism evidence="8 9">
    <name type="scientific">Sus scrofa</name>
    <name type="common">Pig</name>
    <dbReference type="NCBI Taxonomy" id="9823"/>
    <lineage>
        <taxon>Eukaryota</taxon>
        <taxon>Metazoa</taxon>
        <taxon>Chordata</taxon>
        <taxon>Craniata</taxon>
        <taxon>Vertebrata</taxon>
        <taxon>Euteleostomi</taxon>
        <taxon>Mammalia</taxon>
        <taxon>Eutheria</taxon>
        <taxon>Laurasiatheria</taxon>
        <taxon>Artiodactyla</taxon>
        <taxon>Suina</taxon>
        <taxon>Suidae</taxon>
        <taxon>Sus</taxon>
    </lineage>
</organism>
<name>A0A8D1B0S9_PIG</name>
<feature type="domain" description="C2H2-type" evidence="7">
    <location>
        <begin position="126"/>
        <end position="156"/>
    </location>
</feature>
<dbReference type="Ensembl" id="ENSSSCT00045029144.1">
    <property type="protein sequence ID" value="ENSSSCP00045020187.1"/>
    <property type="gene ID" value="ENSSSCG00045017136.1"/>
</dbReference>
<feature type="domain" description="C2H2-type" evidence="7">
    <location>
        <begin position="96"/>
        <end position="125"/>
    </location>
</feature>
<dbReference type="PANTHER" id="PTHR46179">
    <property type="entry name" value="ZINC FINGER PROTEIN"/>
    <property type="match status" value="1"/>
</dbReference>
<evidence type="ECO:0000259" key="7">
    <source>
        <dbReference type="PROSITE" id="PS50157"/>
    </source>
</evidence>
<dbReference type="FunFam" id="3.30.160.60:FF:000125">
    <property type="entry name" value="Putative zinc finger protein 143"/>
    <property type="match status" value="1"/>
</dbReference>
<accession>A0A8D1B0S9</accession>